<evidence type="ECO:0000313" key="1">
    <source>
        <dbReference type="EMBL" id="KAJ3980657.1"/>
    </source>
</evidence>
<dbReference type="EMBL" id="MU802169">
    <property type="protein sequence ID" value="KAJ3980657.1"/>
    <property type="molecule type" value="Genomic_DNA"/>
</dbReference>
<dbReference type="AlphaFoldDB" id="A0AA38PS18"/>
<sequence length="292" mass="32185">MRSYTETISKFCFVFVVGIVSLVSVAAFPVIGPEVDLTPHSGLLRRDTNWKATVRFLQPEVQRAFSSEIPATLKAYIVQGILSKLSQLSPGDTADIKFTTAGLQAFDDDDMVRFEITWKGNGKKDFITDGHVYFKGDKGDRQVMYEVEAGVPTDDVPTVWKATVFFDDPKVFFAHSKSRRDQVHKEIKKAVKDRLKEGDTVDIIFNSPGIPAFKGDALQFHIHWNEKYKTAGKFELVGEKFKVTPKVTLETECEAISPAGTSTTSASAPSINIIEASPQIGSSSGSCGPWGH</sequence>
<dbReference type="Proteomes" id="UP001163850">
    <property type="component" value="Unassembled WGS sequence"/>
</dbReference>
<gene>
    <name evidence="1" type="ORF">F5890DRAFT_665522</name>
</gene>
<evidence type="ECO:0000313" key="2">
    <source>
        <dbReference type="Proteomes" id="UP001163850"/>
    </source>
</evidence>
<accession>A0AA38PS18</accession>
<name>A0AA38PS18_9AGAR</name>
<comment type="caution">
    <text evidence="1">The sequence shown here is derived from an EMBL/GenBank/DDBJ whole genome shotgun (WGS) entry which is preliminary data.</text>
</comment>
<reference evidence="1" key="1">
    <citation type="submission" date="2022-08" db="EMBL/GenBank/DDBJ databases">
        <authorList>
            <consortium name="DOE Joint Genome Institute"/>
            <person name="Min B."/>
            <person name="Riley R."/>
            <person name="Sierra-Patev S."/>
            <person name="Naranjo-Ortiz M."/>
            <person name="Looney B."/>
            <person name="Konkel Z."/>
            <person name="Slot J.C."/>
            <person name="Sakamoto Y."/>
            <person name="Steenwyk J.L."/>
            <person name="Rokas A."/>
            <person name="Carro J."/>
            <person name="Camarero S."/>
            <person name="Ferreira P."/>
            <person name="Molpeceres G."/>
            <person name="Ruiz-Duenas F.J."/>
            <person name="Serrano A."/>
            <person name="Henrissat B."/>
            <person name="Drula E."/>
            <person name="Hughes K.W."/>
            <person name="Mata J.L."/>
            <person name="Ishikawa N.K."/>
            <person name="Vargas-Isla R."/>
            <person name="Ushijima S."/>
            <person name="Smith C.A."/>
            <person name="Ahrendt S."/>
            <person name="Andreopoulos W."/>
            <person name="He G."/>
            <person name="Labutti K."/>
            <person name="Lipzen A."/>
            <person name="Ng V."/>
            <person name="Sandor L."/>
            <person name="Barry K."/>
            <person name="Martinez A.T."/>
            <person name="Xiao Y."/>
            <person name="Gibbons J.G."/>
            <person name="Terashima K."/>
            <person name="Hibbett D.S."/>
            <person name="Grigoriev I.V."/>
        </authorList>
    </citation>
    <scope>NUCLEOTIDE SEQUENCE</scope>
    <source>
        <strain evidence="1">TFB7829</strain>
    </source>
</reference>
<proteinExistence type="predicted"/>
<protein>
    <submittedName>
        <fullName evidence="1">Uncharacterized protein</fullName>
    </submittedName>
</protein>
<organism evidence="1 2">
    <name type="scientific">Lentinula detonsa</name>
    <dbReference type="NCBI Taxonomy" id="2804962"/>
    <lineage>
        <taxon>Eukaryota</taxon>
        <taxon>Fungi</taxon>
        <taxon>Dikarya</taxon>
        <taxon>Basidiomycota</taxon>
        <taxon>Agaricomycotina</taxon>
        <taxon>Agaricomycetes</taxon>
        <taxon>Agaricomycetidae</taxon>
        <taxon>Agaricales</taxon>
        <taxon>Marasmiineae</taxon>
        <taxon>Omphalotaceae</taxon>
        <taxon>Lentinula</taxon>
    </lineage>
</organism>